<evidence type="ECO:0000256" key="9">
    <source>
        <dbReference type="ARBA" id="ARBA00023180"/>
    </source>
</evidence>
<feature type="transmembrane region" description="Helical" evidence="16">
    <location>
        <begin position="152"/>
        <end position="173"/>
    </location>
</feature>
<evidence type="ECO:0000256" key="5">
    <source>
        <dbReference type="ARBA" id="ARBA00023040"/>
    </source>
</evidence>
<keyword evidence="4 16" id="KW-1133">Transmembrane helix</keyword>
<evidence type="ECO:0000256" key="6">
    <source>
        <dbReference type="ARBA" id="ARBA00023136"/>
    </source>
</evidence>
<dbReference type="GO" id="GO:0004930">
    <property type="term" value="F:G protein-coupled receptor activity"/>
    <property type="evidence" value="ECO:0007669"/>
    <property type="project" value="UniProtKB-KW"/>
</dbReference>
<gene>
    <name evidence="18" type="primary">CMKLR2</name>
</gene>
<dbReference type="STRING" id="7897.ENSLACP00000017944"/>
<evidence type="ECO:0000313" key="18">
    <source>
        <dbReference type="Ensembl" id="ENSLACP00000017944.2"/>
    </source>
</evidence>
<dbReference type="PRINTS" id="PR01146">
    <property type="entry name" value="GPR1ORPHANR"/>
</dbReference>
<dbReference type="FunCoup" id="H3B7S3">
    <property type="interactions" value="307"/>
</dbReference>
<feature type="transmembrane region" description="Helical" evidence="16">
    <location>
        <begin position="40"/>
        <end position="60"/>
    </location>
</feature>
<dbReference type="AlphaFoldDB" id="H3B7S3"/>
<sequence length="382" mass="43679">MEDYDYYFSEYDSNYSFTLDPVEDEPEKPHLTGHLHMVSMIIYIIACVLGVPGNAIVIWVTGFKMKKTVNVLWLLHLGVADFVFVVFLPFSIIYLALDFHWPFGVWMCKINSFVTVLNMFGSTLFLTVISLDRYLSTAYPHWSNKFRTLKSACIVCLVVWLSAVALSLPYLYFRDTMVLASGKTVCYQNFHNHSKYLIVMRHNILVWVRFINGFLLPSLTMVVCYSLLAFQVKRTTLQDLSKFSRIIAALIIAFFICWTPLHVFSILELAAHHNSHLHQVLHNGMPFASSLAFINSCLNPILYLFIGKNFKLHLSRSFLTIMKNTLREASQSGTILETIERPETSNEHLCERVAGQPYLPDLERDTQKLSQVCLSSTGSASV</sequence>
<dbReference type="FunFam" id="1.20.1070.10:FF:000034">
    <property type="entry name" value="G-protein coupled receptor 1"/>
    <property type="match status" value="1"/>
</dbReference>
<keyword evidence="7" id="KW-1015">Disulfide bond</keyword>
<evidence type="ECO:0000256" key="16">
    <source>
        <dbReference type="SAM" id="Phobius"/>
    </source>
</evidence>
<dbReference type="PANTHER" id="PTHR24225">
    <property type="entry name" value="CHEMOTACTIC RECEPTOR"/>
    <property type="match status" value="1"/>
</dbReference>
<feature type="transmembrane region" description="Helical" evidence="16">
    <location>
        <begin position="204"/>
        <end position="225"/>
    </location>
</feature>
<dbReference type="eggNOG" id="KOG3656">
    <property type="taxonomic scope" value="Eukaryota"/>
</dbReference>
<evidence type="ECO:0000256" key="14">
    <source>
        <dbReference type="ARBA" id="ARBA00030529"/>
    </source>
</evidence>
<evidence type="ECO:0000256" key="7">
    <source>
        <dbReference type="ARBA" id="ARBA00023157"/>
    </source>
</evidence>
<keyword evidence="2" id="KW-1003">Cell membrane</keyword>
<keyword evidence="19" id="KW-1185">Reference proteome</keyword>
<dbReference type="GO" id="GO:0006954">
    <property type="term" value="P:inflammatory response"/>
    <property type="evidence" value="ECO:0007669"/>
    <property type="project" value="TreeGrafter"/>
</dbReference>
<dbReference type="OMA" id="ISSKHFW"/>
<dbReference type="CDD" id="cd15119">
    <property type="entry name" value="7tmA_GPR1"/>
    <property type="match status" value="1"/>
</dbReference>
<dbReference type="Bgee" id="ENSLACG00000015809">
    <property type="expression patterns" value="Expressed in pharyngeal gill and 5 other cell types or tissues"/>
</dbReference>
<evidence type="ECO:0000256" key="12">
    <source>
        <dbReference type="ARBA" id="ARBA00026210"/>
    </source>
</evidence>
<dbReference type="KEGG" id="lcm:102351239"/>
<keyword evidence="6 16" id="KW-0472">Membrane</keyword>
<evidence type="ECO:0000256" key="15">
    <source>
        <dbReference type="ARBA" id="ARBA00031086"/>
    </source>
</evidence>
<proteinExistence type="inferred from homology"/>
<keyword evidence="8" id="KW-0675">Receptor</keyword>
<dbReference type="GO" id="GO:0004875">
    <property type="term" value="F:complement receptor activity"/>
    <property type="evidence" value="ECO:0007669"/>
    <property type="project" value="TreeGrafter"/>
</dbReference>
<evidence type="ECO:0000256" key="2">
    <source>
        <dbReference type="ARBA" id="ARBA00022475"/>
    </source>
</evidence>
<reference evidence="18" key="2">
    <citation type="submission" date="2025-08" db="UniProtKB">
        <authorList>
            <consortium name="Ensembl"/>
        </authorList>
    </citation>
    <scope>IDENTIFICATION</scope>
</reference>
<evidence type="ECO:0000256" key="10">
    <source>
        <dbReference type="ARBA" id="ARBA00023224"/>
    </source>
</evidence>
<keyword evidence="10" id="KW-0807">Transducer</keyword>
<reference evidence="19" key="1">
    <citation type="submission" date="2011-08" db="EMBL/GenBank/DDBJ databases">
        <title>The draft genome of Latimeria chalumnae.</title>
        <authorList>
            <person name="Di Palma F."/>
            <person name="Alfoldi J."/>
            <person name="Johnson J."/>
            <person name="Berlin A."/>
            <person name="Gnerre S."/>
            <person name="Jaffe D."/>
            <person name="MacCallum I."/>
            <person name="Young S."/>
            <person name="Walker B.J."/>
            <person name="Lander E."/>
            <person name="Lindblad-Toh K."/>
        </authorList>
    </citation>
    <scope>NUCLEOTIDE SEQUENCE [LARGE SCALE GENOMIC DNA]</scope>
    <source>
        <strain evidence="19">Wild caught</strain>
    </source>
</reference>
<feature type="transmembrane region" description="Helical" evidence="16">
    <location>
        <begin position="72"/>
        <end position="97"/>
    </location>
</feature>
<dbReference type="GO" id="GO:0007204">
    <property type="term" value="P:positive regulation of cytosolic calcium ion concentration"/>
    <property type="evidence" value="ECO:0007669"/>
    <property type="project" value="TreeGrafter"/>
</dbReference>
<feature type="transmembrane region" description="Helical" evidence="16">
    <location>
        <begin position="287"/>
        <end position="306"/>
    </location>
</feature>
<evidence type="ECO:0000256" key="11">
    <source>
        <dbReference type="ARBA" id="ARBA00025736"/>
    </source>
</evidence>
<protein>
    <recommendedName>
        <fullName evidence="12">Chemerin-like receptor 2</fullName>
    </recommendedName>
    <alternativeName>
        <fullName evidence="13">Chemerin chemokine-like receptor 2</fullName>
    </alternativeName>
    <alternativeName>
        <fullName evidence="14">Chemokine-like receptor 2</fullName>
    </alternativeName>
    <alternativeName>
        <fullName evidence="15">G-protein coupled receptor 1</fullName>
    </alternativeName>
</protein>
<keyword evidence="5" id="KW-0297">G-protein coupled receptor</keyword>
<dbReference type="PROSITE" id="PS50262">
    <property type="entry name" value="G_PROTEIN_RECEP_F1_2"/>
    <property type="match status" value="1"/>
</dbReference>
<feature type="transmembrane region" description="Helical" evidence="16">
    <location>
        <begin position="246"/>
        <end position="267"/>
    </location>
</feature>
<keyword evidence="9" id="KW-0325">Glycoprotein</keyword>
<dbReference type="GO" id="GO:0005886">
    <property type="term" value="C:plasma membrane"/>
    <property type="evidence" value="ECO:0007669"/>
    <property type="project" value="UniProtKB-SubCell"/>
</dbReference>
<dbReference type="EMBL" id="AFYH01092759">
    <property type="status" value="NOT_ANNOTATED_CDS"/>
    <property type="molecule type" value="Genomic_DNA"/>
</dbReference>
<organism evidence="18 19">
    <name type="scientific">Latimeria chalumnae</name>
    <name type="common">Coelacanth</name>
    <dbReference type="NCBI Taxonomy" id="7897"/>
    <lineage>
        <taxon>Eukaryota</taxon>
        <taxon>Metazoa</taxon>
        <taxon>Chordata</taxon>
        <taxon>Craniata</taxon>
        <taxon>Vertebrata</taxon>
        <taxon>Euteleostomi</taxon>
        <taxon>Coelacanthiformes</taxon>
        <taxon>Coelacanthidae</taxon>
        <taxon>Latimeria</taxon>
    </lineage>
</organism>
<feature type="transmembrane region" description="Helical" evidence="16">
    <location>
        <begin position="103"/>
        <end position="131"/>
    </location>
</feature>
<dbReference type="Pfam" id="PF00001">
    <property type="entry name" value="7tm_1"/>
    <property type="match status" value="1"/>
</dbReference>
<accession>H3B7S3</accession>
<feature type="domain" description="G-protein coupled receptors family 1 profile" evidence="17">
    <location>
        <begin position="53"/>
        <end position="303"/>
    </location>
</feature>
<dbReference type="InterPro" id="IPR000276">
    <property type="entry name" value="GPCR_Rhodpsn"/>
</dbReference>
<comment type="similarity">
    <text evidence="11">Belongs to the chemokine-like receptor (CMKLR) family.</text>
</comment>
<dbReference type="Proteomes" id="UP000008672">
    <property type="component" value="Unassembled WGS sequence"/>
</dbReference>
<evidence type="ECO:0000256" key="8">
    <source>
        <dbReference type="ARBA" id="ARBA00023170"/>
    </source>
</evidence>
<dbReference type="InterPro" id="IPR017452">
    <property type="entry name" value="GPCR_Rhodpsn_7TM"/>
</dbReference>
<name>H3B7S3_LATCH</name>
<dbReference type="GeneTree" id="ENSGT00940000160642"/>
<evidence type="ECO:0000256" key="13">
    <source>
        <dbReference type="ARBA" id="ARBA00030357"/>
    </source>
</evidence>
<dbReference type="Ensembl" id="ENSLACT00000018074.2">
    <property type="protein sequence ID" value="ENSLACP00000017944.2"/>
    <property type="gene ID" value="ENSLACG00000015809.2"/>
</dbReference>
<dbReference type="PRINTS" id="PR00237">
    <property type="entry name" value="GPCRRHODOPSN"/>
</dbReference>
<evidence type="ECO:0000256" key="4">
    <source>
        <dbReference type="ARBA" id="ARBA00022989"/>
    </source>
</evidence>
<dbReference type="InParanoid" id="H3B7S3"/>
<evidence type="ECO:0000256" key="1">
    <source>
        <dbReference type="ARBA" id="ARBA00004651"/>
    </source>
</evidence>
<comment type="subcellular location">
    <subcellularLocation>
        <location evidence="1">Cell membrane</location>
        <topology evidence="1">Multi-pass membrane protein</topology>
    </subcellularLocation>
</comment>
<reference evidence="18" key="3">
    <citation type="submission" date="2025-09" db="UniProtKB">
        <authorList>
            <consortium name="Ensembl"/>
        </authorList>
    </citation>
    <scope>IDENTIFICATION</scope>
</reference>
<dbReference type="InterPro" id="IPR000826">
    <property type="entry name" value="Formyl_rcpt-rel"/>
</dbReference>
<keyword evidence="3 16" id="KW-0812">Transmembrane</keyword>
<dbReference type="GO" id="GO:0007200">
    <property type="term" value="P:phospholipase C-activating G protein-coupled receptor signaling pathway"/>
    <property type="evidence" value="ECO:0007669"/>
    <property type="project" value="TreeGrafter"/>
</dbReference>
<evidence type="ECO:0000256" key="3">
    <source>
        <dbReference type="ARBA" id="ARBA00022692"/>
    </source>
</evidence>
<dbReference type="SUPFAM" id="SSF81321">
    <property type="entry name" value="Family A G protein-coupled receptor-like"/>
    <property type="match status" value="1"/>
</dbReference>
<dbReference type="InterPro" id="IPR002275">
    <property type="entry name" value="CML2"/>
</dbReference>
<dbReference type="Gene3D" id="1.20.1070.10">
    <property type="entry name" value="Rhodopsin 7-helix transmembrane proteins"/>
    <property type="match status" value="1"/>
</dbReference>
<dbReference type="OrthoDB" id="6088892at2759"/>
<evidence type="ECO:0000259" key="17">
    <source>
        <dbReference type="PROSITE" id="PS50262"/>
    </source>
</evidence>
<dbReference type="HOGENOM" id="CLU_009579_8_0_1"/>
<dbReference type="PANTHER" id="PTHR24225:SF74">
    <property type="entry name" value="CHEMOKINE-LIKE RECEPTOR 1"/>
    <property type="match status" value="1"/>
</dbReference>
<evidence type="ECO:0000313" key="19">
    <source>
        <dbReference type="Proteomes" id="UP000008672"/>
    </source>
</evidence>